<reference evidence="3" key="1">
    <citation type="submission" date="2022-12" db="EMBL/GenBank/DDBJ databases">
        <title>Phocaeicola acetigenes sp. nov., isolated feces from a healthy human.</title>
        <authorList>
            <person name="Do H."/>
            <person name="Ha Y.B."/>
            <person name="Kim J.-S."/>
            <person name="Suh M.K."/>
            <person name="Kim H.S."/>
            <person name="Lee J.-S."/>
        </authorList>
    </citation>
    <scope>NUCLEOTIDE SEQUENCE</scope>
    <source>
        <strain evidence="3">KGMB11183</strain>
    </source>
</reference>
<name>A0ABT4PJC9_9BACT</name>
<organism evidence="3 4">
    <name type="scientific">Phocaeicola acetigenes</name>
    <dbReference type="NCBI Taxonomy" id="3016083"/>
    <lineage>
        <taxon>Bacteria</taxon>
        <taxon>Pseudomonadati</taxon>
        <taxon>Bacteroidota</taxon>
        <taxon>Bacteroidia</taxon>
        <taxon>Bacteroidales</taxon>
        <taxon>Bacteroidaceae</taxon>
        <taxon>Phocaeicola</taxon>
    </lineage>
</organism>
<comment type="similarity">
    <text evidence="1">Belongs to the short-chain dehydrogenases/reductases (SDR) family.</text>
</comment>
<keyword evidence="4" id="KW-1185">Reference proteome</keyword>
<keyword evidence="2" id="KW-0560">Oxidoreductase</keyword>
<dbReference type="CDD" id="cd05233">
    <property type="entry name" value="SDR_c"/>
    <property type="match status" value="1"/>
</dbReference>
<dbReference type="PROSITE" id="PS00061">
    <property type="entry name" value="ADH_SHORT"/>
    <property type="match status" value="1"/>
</dbReference>
<evidence type="ECO:0000313" key="4">
    <source>
        <dbReference type="Proteomes" id="UP001141933"/>
    </source>
</evidence>
<dbReference type="PANTHER" id="PTHR42760">
    <property type="entry name" value="SHORT-CHAIN DEHYDROGENASES/REDUCTASES FAMILY MEMBER"/>
    <property type="match status" value="1"/>
</dbReference>
<dbReference type="Proteomes" id="UP001141933">
    <property type="component" value="Unassembled WGS sequence"/>
</dbReference>
<proteinExistence type="inferred from homology"/>
<evidence type="ECO:0000256" key="1">
    <source>
        <dbReference type="ARBA" id="ARBA00006484"/>
    </source>
</evidence>
<evidence type="ECO:0000313" key="3">
    <source>
        <dbReference type="EMBL" id="MCZ8373133.1"/>
    </source>
</evidence>
<evidence type="ECO:0000256" key="2">
    <source>
        <dbReference type="ARBA" id="ARBA00023002"/>
    </source>
</evidence>
<dbReference type="InterPro" id="IPR002347">
    <property type="entry name" value="SDR_fam"/>
</dbReference>
<dbReference type="Pfam" id="PF13561">
    <property type="entry name" value="adh_short_C2"/>
    <property type="match status" value="1"/>
</dbReference>
<comment type="caution">
    <text evidence="3">The sequence shown here is derived from an EMBL/GenBank/DDBJ whole genome shotgun (WGS) entry which is preliminary data.</text>
</comment>
<dbReference type="EMBL" id="JAPZVM010000009">
    <property type="protein sequence ID" value="MCZ8373133.1"/>
    <property type="molecule type" value="Genomic_DNA"/>
</dbReference>
<dbReference type="InterPro" id="IPR020904">
    <property type="entry name" value="Sc_DH/Rdtase_CS"/>
</dbReference>
<sequence length="247" mass="27231">MNHKKHIAIVTGAAGGIGKVIAQMFADNGYVVVAVDITETEFGNSDIHFQKADLCSYEDICKVFEYAVQHFGGVHVLVNNGAISQFSKSISDITPEEFRKVIDTNLYGSFMCCKQFIEANKGMKYGRIINIASTRWHQNEANWEAYGASKGGLVSLTNTLCVSLSDTPITVNAISPGWIQCSDYEMLSEEEHKQHPSGRVGVPEDIARMVLFLSAPENDFINGANIVIDGGMTKKMIYYTPEDESNK</sequence>
<dbReference type="PRINTS" id="PR00081">
    <property type="entry name" value="GDHRDH"/>
</dbReference>
<dbReference type="RefSeq" id="WP_269878446.1">
    <property type="nucleotide sequence ID" value="NZ_JAPZVM010000009.1"/>
</dbReference>
<gene>
    <name evidence="3" type="ORF">O6P32_10505</name>
</gene>
<dbReference type="PANTHER" id="PTHR42760:SF133">
    <property type="entry name" value="3-OXOACYL-[ACYL-CARRIER-PROTEIN] REDUCTASE"/>
    <property type="match status" value="1"/>
</dbReference>
<protein>
    <submittedName>
        <fullName evidence="3">SDR family oxidoreductase</fullName>
    </submittedName>
</protein>
<dbReference type="Gene3D" id="3.40.50.720">
    <property type="entry name" value="NAD(P)-binding Rossmann-like Domain"/>
    <property type="match status" value="1"/>
</dbReference>
<dbReference type="InterPro" id="IPR036291">
    <property type="entry name" value="NAD(P)-bd_dom_sf"/>
</dbReference>
<dbReference type="PRINTS" id="PR00080">
    <property type="entry name" value="SDRFAMILY"/>
</dbReference>
<accession>A0ABT4PJC9</accession>
<dbReference type="SUPFAM" id="SSF51735">
    <property type="entry name" value="NAD(P)-binding Rossmann-fold domains"/>
    <property type="match status" value="1"/>
</dbReference>